<dbReference type="OrthoDB" id="10012109at2"/>
<dbReference type="EMBL" id="CP030103">
    <property type="protein sequence ID" value="AWX42953.1"/>
    <property type="molecule type" value="Genomic_DNA"/>
</dbReference>
<dbReference type="KEGG" id="mclo:DK849_02690"/>
<protein>
    <submittedName>
        <fullName evidence="1">Uncharacterized protein</fullName>
    </submittedName>
</protein>
<name>A0A2Z4LME9_9BACT</name>
<keyword evidence="2" id="KW-1185">Reference proteome</keyword>
<gene>
    <name evidence="1" type="ORF">DK849_02690</name>
</gene>
<proteinExistence type="predicted"/>
<sequence length="144" mass="16657">MILIIILPLYFTYFNGKSLTTNDNHIVNEIPSYIRNQGFHSLYFFRDFGLYLIVSLLNCIFIWSVYKIDKIPRKNIKISGSIIFFISLLSIIVAIVLISISSQHLIATISLFIIFTVIFSVSLITIYTLLFLKLKSNKQVEIKK</sequence>
<organism evidence="1 2">
    <name type="scientific">Metamycoplasma cloacale</name>
    <dbReference type="NCBI Taxonomy" id="92401"/>
    <lineage>
        <taxon>Bacteria</taxon>
        <taxon>Bacillati</taxon>
        <taxon>Mycoplasmatota</taxon>
        <taxon>Mycoplasmoidales</taxon>
        <taxon>Metamycoplasmataceae</taxon>
        <taxon>Metamycoplasma</taxon>
    </lineage>
</organism>
<dbReference type="AlphaFoldDB" id="A0A2Z4LME9"/>
<evidence type="ECO:0000313" key="1">
    <source>
        <dbReference type="EMBL" id="AWX42953.1"/>
    </source>
</evidence>
<accession>A0A2Z4LME9</accession>
<dbReference type="Proteomes" id="UP000249865">
    <property type="component" value="Chromosome"/>
</dbReference>
<dbReference type="RefSeq" id="WP_029330135.1">
    <property type="nucleotide sequence ID" value="NZ_CP030103.1"/>
</dbReference>
<reference evidence="2" key="1">
    <citation type="submission" date="2018-06" db="EMBL/GenBank/DDBJ databases">
        <title>Complete genome sequences of Mycoplasma anatis, M. anseris and M. cloacale type strains.</title>
        <authorList>
            <person name="Grozner D."/>
            <person name="Forro B."/>
            <person name="Sulyok K.M."/>
            <person name="Marton S."/>
            <person name="Kreizinger Z."/>
            <person name="Banyai K."/>
            <person name="Gyuranecz M."/>
        </authorList>
    </citation>
    <scope>NUCLEOTIDE SEQUENCE [LARGE SCALE GENOMIC DNA]</scope>
    <source>
        <strain evidence="2">NCTC 10199</strain>
    </source>
</reference>
<evidence type="ECO:0000313" key="2">
    <source>
        <dbReference type="Proteomes" id="UP000249865"/>
    </source>
</evidence>